<reference evidence="2 3" key="1">
    <citation type="submission" date="2021-06" db="EMBL/GenBank/DDBJ databases">
        <authorList>
            <person name="Lee D.H."/>
        </authorList>
    </citation>
    <scope>NUCLEOTIDE SEQUENCE [LARGE SCALE GENOMIC DNA]</scope>
    <source>
        <strain evidence="2 3">MMS21-HV4-11</strain>
    </source>
</reference>
<dbReference type="RefSeq" id="WP_216962356.1">
    <property type="nucleotide sequence ID" value="NZ_JAHOPB010000001.1"/>
</dbReference>
<proteinExistence type="predicted"/>
<feature type="region of interest" description="Disordered" evidence="1">
    <location>
        <begin position="427"/>
        <end position="458"/>
    </location>
</feature>
<dbReference type="Pfam" id="PF08811">
    <property type="entry name" value="DUF1800"/>
    <property type="match status" value="1"/>
</dbReference>
<dbReference type="InterPro" id="IPR014917">
    <property type="entry name" value="DUF1800"/>
</dbReference>
<dbReference type="Proteomes" id="UP000727907">
    <property type="component" value="Unassembled WGS sequence"/>
</dbReference>
<evidence type="ECO:0000313" key="3">
    <source>
        <dbReference type="Proteomes" id="UP000727907"/>
    </source>
</evidence>
<name>A0ABS6IL36_9HYPH</name>
<gene>
    <name evidence="2" type="ORF">KQ910_16160</name>
</gene>
<dbReference type="EMBL" id="JAHOPB010000001">
    <property type="protein sequence ID" value="MBU8875309.1"/>
    <property type="molecule type" value="Genomic_DNA"/>
</dbReference>
<evidence type="ECO:0000313" key="2">
    <source>
        <dbReference type="EMBL" id="MBU8875309.1"/>
    </source>
</evidence>
<keyword evidence="3" id="KW-1185">Reference proteome</keyword>
<evidence type="ECO:0000256" key="1">
    <source>
        <dbReference type="SAM" id="MobiDB-lite"/>
    </source>
</evidence>
<organism evidence="2 3">
    <name type="scientific">Reyranella humidisoli</name>
    <dbReference type="NCBI Taxonomy" id="2849149"/>
    <lineage>
        <taxon>Bacteria</taxon>
        <taxon>Pseudomonadati</taxon>
        <taxon>Pseudomonadota</taxon>
        <taxon>Alphaproteobacteria</taxon>
        <taxon>Hyphomicrobiales</taxon>
        <taxon>Reyranellaceae</taxon>
        <taxon>Reyranella</taxon>
    </lineage>
</organism>
<dbReference type="PROSITE" id="PS51318">
    <property type="entry name" value="TAT"/>
    <property type="match status" value="1"/>
</dbReference>
<accession>A0ABS6IL36</accession>
<protein>
    <submittedName>
        <fullName evidence="2">DUF1800 domain-containing protein</fullName>
    </submittedName>
</protein>
<sequence length="522" mass="57366">MSTRLGRRGFMEAATAFTAGLSANLWPAPAARAASAMGFDDARHLLSRTSFGVTPAEIRVLESLDHSVAVDRLLDSPRREAMTPAPGWLGLGPAELRRRQQAAESERKQGADGKKLDVVRPVQEQGRELKNWWIEEMIATDQPLVERMTLFWHGHFTSSLMKVRYPASLFRQNALFRREALGNYATLLKSVARDPAMLIYLDGMRSVARQPNENFARELLELFTLGEGRYGETDVKAAARAFTGWSVDRETGQFMERAGQHDDGEKTFLGKTGRFGGDDILAILLAHPRTAETVVEKLWREFVSLKADPSEVGRLAALFRESGYEIKPLMRALLLSPAFRDPANRGALIKSPVDLIVGTVHVLGLPVPEKTGLVRMLQGLGQTPFDPPNVKGWAGGESWISTHTLLLRQQFLRRMVEATTVAPMEGGMQMANRPNRRADRREQLPPADGSTMQMMEPPRPVEGRSLRGAGQEARLGPTLAGVDGPLLVRTLLPRQPVDGGDANGTAGAVVAAALLDTAYQLK</sequence>
<comment type="caution">
    <text evidence="2">The sequence shown here is derived from an EMBL/GenBank/DDBJ whole genome shotgun (WGS) entry which is preliminary data.</text>
</comment>
<dbReference type="InterPro" id="IPR006311">
    <property type="entry name" value="TAT_signal"/>
</dbReference>